<proteinExistence type="predicted"/>
<dbReference type="AlphaFoldDB" id="A0AAV4S8R9"/>
<evidence type="ECO:0000313" key="1">
    <source>
        <dbReference type="EMBL" id="GIY28835.1"/>
    </source>
</evidence>
<accession>A0AAV4S8R9</accession>
<sequence>MLSDLTYDAVIVLLQIFMARRAKSPHFGGLWEAGIKSVKYHLKRTLGKLHAMYEELETIIIQVEIEAVESWLDEHPQFVHNYFIRKASRNMIDSVLFSYSAPQDMVSVNSSPTSSSSGVATPFLKTFPCELESRTCQSR</sequence>
<comment type="caution">
    <text evidence="1">The sequence shown here is derived from an EMBL/GenBank/DDBJ whole genome shotgun (WGS) entry which is preliminary data.</text>
</comment>
<keyword evidence="2" id="KW-1185">Reference proteome</keyword>
<reference evidence="1 2" key="1">
    <citation type="submission" date="2021-06" db="EMBL/GenBank/DDBJ databases">
        <title>Caerostris darwini draft genome.</title>
        <authorList>
            <person name="Kono N."/>
            <person name="Arakawa K."/>
        </authorList>
    </citation>
    <scope>NUCLEOTIDE SEQUENCE [LARGE SCALE GENOMIC DNA]</scope>
</reference>
<dbReference type="EMBL" id="BPLQ01007227">
    <property type="protein sequence ID" value="GIY28835.1"/>
    <property type="molecule type" value="Genomic_DNA"/>
</dbReference>
<organism evidence="1 2">
    <name type="scientific">Caerostris darwini</name>
    <dbReference type="NCBI Taxonomy" id="1538125"/>
    <lineage>
        <taxon>Eukaryota</taxon>
        <taxon>Metazoa</taxon>
        <taxon>Ecdysozoa</taxon>
        <taxon>Arthropoda</taxon>
        <taxon>Chelicerata</taxon>
        <taxon>Arachnida</taxon>
        <taxon>Araneae</taxon>
        <taxon>Araneomorphae</taxon>
        <taxon>Entelegynae</taxon>
        <taxon>Araneoidea</taxon>
        <taxon>Araneidae</taxon>
        <taxon>Caerostris</taxon>
    </lineage>
</organism>
<name>A0AAV4S8R9_9ARAC</name>
<protein>
    <submittedName>
        <fullName evidence="1">Uncharacterized protein</fullName>
    </submittedName>
</protein>
<gene>
    <name evidence="1" type="ORF">CDAR_512921</name>
</gene>
<evidence type="ECO:0000313" key="2">
    <source>
        <dbReference type="Proteomes" id="UP001054837"/>
    </source>
</evidence>
<dbReference type="Proteomes" id="UP001054837">
    <property type="component" value="Unassembled WGS sequence"/>
</dbReference>